<dbReference type="GeneID" id="89454564"/>
<evidence type="ECO:0000313" key="2">
    <source>
        <dbReference type="EMBL" id="MDP2524272.1"/>
    </source>
</evidence>
<dbReference type="AlphaFoldDB" id="A0AAW7XFY0"/>
<keyword evidence="4" id="KW-1185">Reference proteome</keyword>
<dbReference type="Proteomes" id="UP001177341">
    <property type="component" value="Unassembled WGS sequence"/>
</dbReference>
<protein>
    <submittedName>
        <fullName evidence="1">Uncharacterized protein</fullName>
    </submittedName>
</protein>
<evidence type="ECO:0000313" key="4">
    <source>
        <dbReference type="Proteomes" id="UP001177341"/>
    </source>
</evidence>
<comment type="caution">
    <text evidence="1">The sequence shown here is derived from an EMBL/GenBank/DDBJ whole genome shotgun (WGS) entry which is preliminary data.</text>
</comment>
<proteinExistence type="predicted"/>
<dbReference type="EMBL" id="JAUYVO010000017">
    <property type="protein sequence ID" value="MDP2524272.1"/>
    <property type="molecule type" value="Genomic_DNA"/>
</dbReference>
<accession>A0AAW7XFY0</accession>
<organism evidence="1 3">
    <name type="scientific">Neptunomonas phycophila</name>
    <dbReference type="NCBI Taxonomy" id="1572645"/>
    <lineage>
        <taxon>Bacteria</taxon>
        <taxon>Pseudomonadati</taxon>
        <taxon>Pseudomonadota</taxon>
        <taxon>Gammaproteobacteria</taxon>
        <taxon>Oceanospirillales</taxon>
        <taxon>Oceanospirillaceae</taxon>
        <taxon>Neptunomonas</taxon>
    </lineage>
</organism>
<dbReference type="EMBL" id="JAUOPG010000003">
    <property type="protein sequence ID" value="MDO6453055.1"/>
    <property type="molecule type" value="Genomic_DNA"/>
</dbReference>
<reference evidence="1" key="1">
    <citation type="submission" date="2023-07" db="EMBL/GenBank/DDBJ databases">
        <title>Genome content predicts the carbon catabolic preferences of heterotrophic bacteria.</title>
        <authorList>
            <person name="Gralka M."/>
        </authorList>
    </citation>
    <scope>NUCLEOTIDE SEQUENCE</scope>
    <source>
        <strain evidence="2">5G01</strain>
        <strain evidence="1">I2M16</strain>
    </source>
</reference>
<gene>
    <name evidence="1" type="ORF">Q4490_05720</name>
    <name evidence="2" type="ORF">Q8W30_17015</name>
</gene>
<evidence type="ECO:0000313" key="3">
    <source>
        <dbReference type="Proteomes" id="UP001169862"/>
    </source>
</evidence>
<evidence type="ECO:0000313" key="1">
    <source>
        <dbReference type="EMBL" id="MDO6453055.1"/>
    </source>
</evidence>
<name>A0AAW7XFY0_9GAMM</name>
<sequence>MSKILVWIAVVMLAIYVVKSQYLTSKTYQPFIDGCMASGSASAQQCECLSKYMHKRYSDIEMQSIMDNAISDTLMQKQVARDVRLGSASCAAES</sequence>
<dbReference type="RefSeq" id="WP_075174292.1">
    <property type="nucleotide sequence ID" value="NZ_CAXHZV010000003.1"/>
</dbReference>
<dbReference type="Proteomes" id="UP001169862">
    <property type="component" value="Unassembled WGS sequence"/>
</dbReference>